<name>A0ABN7NQ00_TIMPD</name>
<organism evidence="1 2">
    <name type="scientific">Timema podura</name>
    <name type="common">Walking stick</name>
    <dbReference type="NCBI Taxonomy" id="61482"/>
    <lineage>
        <taxon>Eukaryota</taxon>
        <taxon>Metazoa</taxon>
        <taxon>Ecdysozoa</taxon>
        <taxon>Arthropoda</taxon>
        <taxon>Hexapoda</taxon>
        <taxon>Insecta</taxon>
        <taxon>Pterygota</taxon>
        <taxon>Neoptera</taxon>
        <taxon>Polyneoptera</taxon>
        <taxon>Phasmatodea</taxon>
        <taxon>Timematodea</taxon>
        <taxon>Timematoidea</taxon>
        <taxon>Timematidae</taxon>
        <taxon>Timema</taxon>
    </lineage>
</organism>
<dbReference type="SUPFAM" id="SSF100939">
    <property type="entry name" value="SPOC domain-like"/>
    <property type="match status" value="1"/>
</dbReference>
<protein>
    <submittedName>
        <fullName evidence="1">Uncharacterized protein</fullName>
    </submittedName>
</protein>
<dbReference type="EMBL" id="CAJPIN010005970">
    <property type="protein sequence ID" value="CAG2057748.1"/>
    <property type="molecule type" value="Genomic_DNA"/>
</dbReference>
<evidence type="ECO:0000313" key="2">
    <source>
        <dbReference type="Proteomes" id="UP001153148"/>
    </source>
</evidence>
<dbReference type="Proteomes" id="UP001153148">
    <property type="component" value="Unassembled WGS sequence"/>
</dbReference>
<proteinExistence type="predicted"/>
<evidence type="ECO:0000313" key="1">
    <source>
        <dbReference type="EMBL" id="CAG2057748.1"/>
    </source>
</evidence>
<gene>
    <name evidence="1" type="ORF">TPAB3V08_LOCUS4725</name>
</gene>
<accession>A0ABN7NQ00</accession>
<dbReference type="Gene3D" id="1.10.1600.10">
    <property type="match status" value="1"/>
</dbReference>
<keyword evidence="2" id="KW-1185">Reference proteome</keyword>
<reference evidence="1" key="1">
    <citation type="submission" date="2021-03" db="EMBL/GenBank/DDBJ databases">
        <authorList>
            <person name="Tran Van P."/>
        </authorList>
    </citation>
    <scope>NUCLEOTIDE SEQUENCE</scope>
</reference>
<comment type="caution">
    <text evidence="1">The sequence shown here is derived from an EMBL/GenBank/DDBJ whole genome shotgun (WGS) entry which is preliminary data.</text>
</comment>
<sequence>MLLECVTVCGTKQHKTLWLTAFEKDISGTTKVKSKMKPLRRSYPLWTAGKMFRHGEKPPPVHPTEIRTSISPSSAVELNTTSVLANYATEADVPLPPARILLRWGTWIEACNHYCENFDSFDSNEAISIKVAQELLSDPEIAEDMRDFLFGSLKSDLEGITDDQIKSIDTLIDGMDLMVVGYNGEELFESKKLLDPHYQHMLASLSHRSLYPDSELPPPKPTILELITSPFGLDESLIDKLNQLKVEFNLQEIASPTNKKPSVEVFKQLKVKEGFGNQINLYSQLLTPYRSSLLVLKYRLLSHLYEDMIIAFCQIWARLTDGVINWLDTLVALFLDDELQKLVPHFDKLGYQLHGQVMELYISFGYKHRRVESEKYTTYPVSPSLRLGLQVGEKNNNTTELNRATR</sequence>
<dbReference type="InterPro" id="IPR016194">
    <property type="entry name" value="SPOC-like_C_dom_sf"/>
</dbReference>